<organism evidence="1 2">
    <name type="scientific">Prunus armeniaca</name>
    <name type="common">Apricot</name>
    <name type="synonym">Armeniaca vulgaris</name>
    <dbReference type="NCBI Taxonomy" id="36596"/>
    <lineage>
        <taxon>Eukaryota</taxon>
        <taxon>Viridiplantae</taxon>
        <taxon>Streptophyta</taxon>
        <taxon>Embryophyta</taxon>
        <taxon>Tracheophyta</taxon>
        <taxon>Spermatophyta</taxon>
        <taxon>Magnoliopsida</taxon>
        <taxon>eudicotyledons</taxon>
        <taxon>Gunneridae</taxon>
        <taxon>Pentapetalae</taxon>
        <taxon>rosids</taxon>
        <taxon>fabids</taxon>
        <taxon>Rosales</taxon>
        <taxon>Rosaceae</taxon>
        <taxon>Amygdaloideae</taxon>
        <taxon>Amygdaleae</taxon>
        <taxon>Prunus</taxon>
    </lineage>
</organism>
<evidence type="ECO:0000313" key="1">
    <source>
        <dbReference type="EMBL" id="CAB4263921.1"/>
    </source>
</evidence>
<gene>
    <name evidence="1" type="ORF">CURHAP_LOCUS5297</name>
</gene>
<name>A0A6J5TJ16_PRUAR</name>
<reference evidence="1 2" key="1">
    <citation type="submission" date="2020-05" db="EMBL/GenBank/DDBJ databases">
        <authorList>
            <person name="Campoy J."/>
            <person name="Schneeberger K."/>
            <person name="Spophaly S."/>
        </authorList>
    </citation>
    <scope>NUCLEOTIDE SEQUENCE [LARGE SCALE GENOMIC DNA]</scope>
    <source>
        <strain evidence="1">PruArmRojPasFocal</strain>
    </source>
</reference>
<accession>A0A6J5TJ16</accession>
<evidence type="ECO:0000313" key="2">
    <source>
        <dbReference type="Proteomes" id="UP000507222"/>
    </source>
</evidence>
<dbReference type="CDD" id="cd00303">
    <property type="entry name" value="retropepsin_like"/>
    <property type="match status" value="1"/>
</dbReference>
<dbReference type="AlphaFoldDB" id="A0A6J5TJ16"/>
<dbReference type="InterPro" id="IPR021109">
    <property type="entry name" value="Peptidase_aspartic_dom_sf"/>
</dbReference>
<sequence>MTESHFPHTMRLLRSIRKLDLHIFVYCGTTRNFLHPKFTSQLHLPIDSEDIRQISAASGLELTQGTIQEVPMSLQGYSFMTSFHLLSVQGYDAMLGVQWLESLGVIGWNFKGRFMEFHIGYKQNCLKGFSPSKAQIIQYAIMAKLIGEGGACFMA</sequence>
<protein>
    <submittedName>
        <fullName evidence="1">Uncharacterized protein</fullName>
    </submittedName>
</protein>
<dbReference type="Proteomes" id="UP000507222">
    <property type="component" value="Unassembled WGS sequence"/>
</dbReference>
<proteinExistence type="predicted"/>
<dbReference type="Pfam" id="PF08284">
    <property type="entry name" value="RVP_2"/>
    <property type="match status" value="1"/>
</dbReference>
<dbReference type="Gene3D" id="2.40.70.10">
    <property type="entry name" value="Acid Proteases"/>
    <property type="match status" value="1"/>
</dbReference>
<dbReference type="EMBL" id="CAEKDK010000001">
    <property type="protein sequence ID" value="CAB4263921.1"/>
    <property type="molecule type" value="Genomic_DNA"/>
</dbReference>